<dbReference type="PANTHER" id="PTHR36766">
    <property type="entry name" value="PLANT BROAD-SPECTRUM MILDEW RESISTANCE PROTEIN RPW8"/>
    <property type="match status" value="1"/>
</dbReference>
<keyword evidence="1" id="KW-1185">Reference proteome</keyword>
<dbReference type="InterPro" id="IPR032675">
    <property type="entry name" value="LRR_dom_sf"/>
</dbReference>
<sequence>MHDLIHDLAQSITKDIYFRIETGDHLENIPNNAHHMGLSLRMEDDQLAHCCNALYKGKSLRTVVDLYFYKLRLTYPRPFLDNLFNACTCLRVLCLHGIVLSKSGLPDSIGNLKLLQYLDLSFTEIPAPPTSICSLYNLQILLFLGNYEFVNDMELGEVVGSLVNIQLVKMKTYVYNSRFPQGYLKLYGKCIKLKQVFLLELELLNMADIKEVNFKKNEDIEELTFEWNGRTERAMTEEVIKTAIFPQDSENSIQCVGRELFVSRDGIVVKPLFQSLKYLEVSRMPNWEDCDVEQVEALTLYPPPSFEELNMLGIHDCQELGDIEEGKCLGEKNEECFILVRGSMIHGWRVLWQICASELKLPTSLQELRFENCEHLQSLPKNLQSLTSLEQLCILECPCVMFFPEGGLPTTLKRLMICGGGEEDMEVPPKGVGLHKLTSLRSLTIQDYCGLWSFPDEEWLLPTSLELLYIGNAPMLMSLPKYLQSFTSL</sequence>
<dbReference type="RefSeq" id="XP_019054289.1">
    <property type="nucleotide sequence ID" value="XM_019198744.1"/>
</dbReference>
<evidence type="ECO:0000313" key="1">
    <source>
        <dbReference type="Proteomes" id="UP000189703"/>
    </source>
</evidence>
<dbReference type="GeneID" id="109115082"/>
<proteinExistence type="predicted"/>
<dbReference type="InParanoid" id="A0A1U8Q664"/>
<name>A0A1U8Q664_NELNU</name>
<gene>
    <name evidence="2" type="primary">LOC109115082</name>
</gene>
<evidence type="ECO:0000313" key="2">
    <source>
        <dbReference type="RefSeq" id="XP_019054289.1"/>
    </source>
</evidence>
<dbReference type="AlphaFoldDB" id="A0A1U8Q664"/>
<protein>
    <submittedName>
        <fullName evidence="2">Disease resistance protein At3g14460</fullName>
    </submittedName>
</protein>
<dbReference type="SUPFAM" id="SSF52058">
    <property type="entry name" value="L domain-like"/>
    <property type="match status" value="1"/>
</dbReference>
<dbReference type="Gene3D" id="3.80.10.10">
    <property type="entry name" value="Ribonuclease Inhibitor"/>
    <property type="match status" value="2"/>
</dbReference>
<accession>A0A1U8Q664</accession>
<reference evidence="2" key="1">
    <citation type="submission" date="2025-08" db="UniProtKB">
        <authorList>
            <consortium name="RefSeq"/>
        </authorList>
    </citation>
    <scope>IDENTIFICATION</scope>
</reference>
<dbReference type="Proteomes" id="UP000189703">
    <property type="component" value="Unplaced"/>
</dbReference>
<organism evidence="1 2">
    <name type="scientific">Nelumbo nucifera</name>
    <name type="common">Sacred lotus</name>
    <dbReference type="NCBI Taxonomy" id="4432"/>
    <lineage>
        <taxon>Eukaryota</taxon>
        <taxon>Viridiplantae</taxon>
        <taxon>Streptophyta</taxon>
        <taxon>Embryophyta</taxon>
        <taxon>Tracheophyta</taxon>
        <taxon>Spermatophyta</taxon>
        <taxon>Magnoliopsida</taxon>
        <taxon>Proteales</taxon>
        <taxon>Nelumbonaceae</taxon>
        <taxon>Nelumbo</taxon>
    </lineage>
</organism>
<dbReference type="KEGG" id="nnu:109115082"/>
<dbReference type="OrthoDB" id="1896560at2759"/>
<dbReference type="PANTHER" id="PTHR36766:SF40">
    <property type="entry name" value="DISEASE RESISTANCE PROTEIN RGA3"/>
    <property type="match status" value="1"/>
</dbReference>